<evidence type="ECO:0000256" key="3">
    <source>
        <dbReference type="ARBA" id="ARBA00022692"/>
    </source>
</evidence>
<feature type="transmembrane region" description="Helical" evidence="7">
    <location>
        <begin position="30"/>
        <end position="49"/>
    </location>
</feature>
<dbReference type="GO" id="GO:0006813">
    <property type="term" value="P:potassium ion transport"/>
    <property type="evidence" value="ECO:0007669"/>
    <property type="project" value="InterPro"/>
</dbReference>
<feature type="transmembrane region" description="Helical" evidence="7">
    <location>
        <begin position="420"/>
        <end position="450"/>
    </location>
</feature>
<gene>
    <name evidence="9" type="ORF">G8770_15615</name>
</gene>
<keyword evidence="10" id="KW-1185">Reference proteome</keyword>
<feature type="transmembrane region" description="Helical" evidence="7">
    <location>
        <begin position="95"/>
        <end position="119"/>
    </location>
</feature>
<dbReference type="SUPFAM" id="SSF116726">
    <property type="entry name" value="TrkA C-terminal domain-like"/>
    <property type="match status" value="2"/>
</dbReference>
<dbReference type="RefSeq" id="WP_167188817.1">
    <property type="nucleotide sequence ID" value="NZ_JAAONZ010000013.1"/>
</dbReference>
<dbReference type="PANTHER" id="PTHR43652:SF1">
    <property type="entry name" value="RESPONSE REGULATOR"/>
    <property type="match status" value="1"/>
</dbReference>
<sequence>MSHETLFVFAIITAAGVLMASNRVRFDIVALLVVLVLMLSGILTIDEALAGFGSQVVALVAGLLVIGEMLSRTGVARVVGDWVLKHGRQSETRLLVLIMGSAALLGSVMSSTVVVALFIPVVLRITAETQLNASRMLIPLSYASLISGMLTLIATTPNIVVHGQLKSAGFEGFGFFSFSLVGLAVLLVSIVYITLIGRHLLGKQTETPTERQILRSVETLWHEHSPDSTYRKLRIDRGSQFVGASIAETQLETKYHVRIVGVLRRTFKGREHILSPAPSVELLAGTTLLVLGKETDISRLVEEQSLAVVPQDNSDRQRWLWDISGAAVLIHPESQLLGKSLREIGFRSNYDAHVLGVRRNFKPLEDYSDVSLKPADSIFVVGSWDKIQQLSQKTHDFVVTEFPREHLDVVPSYKQMRTSLMILAAMVLLTLFNIVPLIVAVALAALAAVFTRCLTMEDAYRSIHWSSLVLIAGMLPLAEALKKTGGTEVIANTLMSLSGDSGPYMLLTLVFFLTASIGLVLSNTAAAVLVSPIAIYAATAIGLSPYPFAVAVVIAASSAFSTPVATPVVSLVVEPGRYQFIDFVKTGLPLLALTYLTTMLVTPLLFPF</sequence>
<evidence type="ECO:0000256" key="6">
    <source>
        <dbReference type="ARBA" id="ARBA00023136"/>
    </source>
</evidence>
<comment type="caution">
    <text evidence="9">The sequence shown here is derived from an EMBL/GenBank/DDBJ whole genome shotgun (WGS) entry which is preliminary data.</text>
</comment>
<feature type="transmembrane region" description="Helical" evidence="7">
    <location>
        <begin position="533"/>
        <end position="556"/>
    </location>
</feature>
<dbReference type="InterPro" id="IPR036721">
    <property type="entry name" value="RCK_C_sf"/>
</dbReference>
<evidence type="ECO:0000313" key="10">
    <source>
        <dbReference type="Proteomes" id="UP000787472"/>
    </source>
</evidence>
<comment type="subcellular location">
    <subcellularLocation>
        <location evidence="1">Membrane</location>
        <topology evidence="1">Multi-pass membrane protein</topology>
    </subcellularLocation>
</comment>
<feature type="transmembrane region" description="Helical" evidence="7">
    <location>
        <begin position="140"/>
        <end position="161"/>
    </location>
</feature>
<dbReference type="Gene3D" id="3.30.70.1450">
    <property type="entry name" value="Regulator of K+ conductance, C-terminal domain"/>
    <property type="match status" value="2"/>
</dbReference>
<evidence type="ECO:0000313" key="9">
    <source>
        <dbReference type="EMBL" id="NHO66978.1"/>
    </source>
</evidence>
<evidence type="ECO:0000259" key="8">
    <source>
        <dbReference type="PROSITE" id="PS51202"/>
    </source>
</evidence>
<keyword evidence="4" id="KW-0677">Repeat</keyword>
<dbReference type="EMBL" id="JAAONZ010000013">
    <property type="protein sequence ID" value="NHO66978.1"/>
    <property type="molecule type" value="Genomic_DNA"/>
</dbReference>
<feature type="transmembrane region" description="Helical" evidence="7">
    <location>
        <begin position="56"/>
        <end position="75"/>
    </location>
</feature>
<feature type="transmembrane region" description="Helical" evidence="7">
    <location>
        <begin position="173"/>
        <end position="195"/>
    </location>
</feature>
<feature type="transmembrane region" description="Helical" evidence="7">
    <location>
        <begin position="587"/>
        <end position="606"/>
    </location>
</feature>
<accession>A0A9E5JUC2</accession>
<dbReference type="PROSITE" id="PS51202">
    <property type="entry name" value="RCK_C"/>
    <property type="match status" value="2"/>
</dbReference>
<feature type="domain" description="RCK C-terminal" evidence="8">
    <location>
        <begin position="218"/>
        <end position="306"/>
    </location>
</feature>
<proteinExistence type="predicted"/>
<keyword evidence="6 7" id="KW-0472">Membrane</keyword>
<feature type="domain" description="RCK C-terminal" evidence="8">
    <location>
        <begin position="312"/>
        <end position="396"/>
    </location>
</feature>
<dbReference type="GO" id="GO:0005886">
    <property type="term" value="C:plasma membrane"/>
    <property type="evidence" value="ECO:0007669"/>
    <property type="project" value="TreeGrafter"/>
</dbReference>
<evidence type="ECO:0000256" key="7">
    <source>
        <dbReference type="SAM" id="Phobius"/>
    </source>
</evidence>
<evidence type="ECO:0000256" key="1">
    <source>
        <dbReference type="ARBA" id="ARBA00004141"/>
    </source>
</evidence>
<reference evidence="9" key="1">
    <citation type="submission" date="2020-03" db="EMBL/GenBank/DDBJ databases">
        <authorList>
            <person name="Guo F."/>
        </authorList>
    </citation>
    <scope>NUCLEOTIDE SEQUENCE</scope>
    <source>
        <strain evidence="9">JCM 30134</strain>
    </source>
</reference>
<dbReference type="Pfam" id="PF03600">
    <property type="entry name" value="CitMHS"/>
    <property type="match status" value="1"/>
</dbReference>
<keyword evidence="3 7" id="KW-0812">Transmembrane</keyword>
<dbReference type="PANTHER" id="PTHR43652">
    <property type="entry name" value="BASIC AMINO ACID ANTIPORTER YFCC-RELATED"/>
    <property type="match status" value="1"/>
</dbReference>
<evidence type="ECO:0000256" key="2">
    <source>
        <dbReference type="ARBA" id="ARBA00022448"/>
    </source>
</evidence>
<dbReference type="AlphaFoldDB" id="A0A9E5JUC2"/>
<feature type="transmembrane region" description="Helical" evidence="7">
    <location>
        <begin position="462"/>
        <end position="481"/>
    </location>
</feature>
<dbReference type="Proteomes" id="UP000787472">
    <property type="component" value="Unassembled WGS sequence"/>
</dbReference>
<dbReference type="GO" id="GO:0008324">
    <property type="term" value="F:monoatomic cation transmembrane transporter activity"/>
    <property type="evidence" value="ECO:0007669"/>
    <property type="project" value="InterPro"/>
</dbReference>
<evidence type="ECO:0000256" key="5">
    <source>
        <dbReference type="ARBA" id="ARBA00022989"/>
    </source>
</evidence>
<dbReference type="InterPro" id="IPR004680">
    <property type="entry name" value="Cit_transptr-like_dom"/>
</dbReference>
<dbReference type="InterPro" id="IPR006037">
    <property type="entry name" value="RCK_C"/>
</dbReference>
<keyword evidence="5 7" id="KW-1133">Transmembrane helix</keyword>
<dbReference type="InterPro" id="IPR051679">
    <property type="entry name" value="DASS-Related_Transporters"/>
</dbReference>
<feature type="transmembrane region" description="Helical" evidence="7">
    <location>
        <begin position="502"/>
        <end position="521"/>
    </location>
</feature>
<organism evidence="9 10">
    <name type="scientific">Pseudomaricurvus hydrocarbonicus</name>
    <dbReference type="NCBI Taxonomy" id="1470433"/>
    <lineage>
        <taxon>Bacteria</taxon>
        <taxon>Pseudomonadati</taxon>
        <taxon>Pseudomonadota</taxon>
        <taxon>Gammaproteobacteria</taxon>
        <taxon>Cellvibrionales</taxon>
        <taxon>Cellvibrionaceae</taxon>
        <taxon>Pseudomaricurvus</taxon>
    </lineage>
</organism>
<keyword evidence="2" id="KW-0813">Transport</keyword>
<dbReference type="Pfam" id="PF02080">
    <property type="entry name" value="TrkA_C"/>
    <property type="match status" value="2"/>
</dbReference>
<evidence type="ECO:0000256" key="4">
    <source>
        <dbReference type="ARBA" id="ARBA00022737"/>
    </source>
</evidence>
<name>A0A9E5JUC2_9GAMM</name>
<protein>
    <submittedName>
        <fullName evidence="9">TRAP transporter large permease subunit</fullName>
    </submittedName>
</protein>